<keyword evidence="4" id="KW-0808">Transferase</keyword>
<evidence type="ECO:0000259" key="6">
    <source>
        <dbReference type="Pfam" id="PF06925"/>
    </source>
</evidence>
<evidence type="ECO:0000313" key="8">
    <source>
        <dbReference type="Proteomes" id="UP000316925"/>
    </source>
</evidence>
<keyword evidence="3" id="KW-0328">Glycosyltransferase</keyword>
<organism evidence="7 8">
    <name type="scientific">Aerophobetes bacterium</name>
    <dbReference type="NCBI Taxonomy" id="2030807"/>
    <lineage>
        <taxon>Bacteria</taxon>
        <taxon>Candidatus Aerophobota</taxon>
    </lineage>
</organism>
<dbReference type="SUPFAM" id="SSF53756">
    <property type="entry name" value="UDP-Glycosyltransferase/glycogen phosphorylase"/>
    <property type="match status" value="1"/>
</dbReference>
<evidence type="ECO:0000256" key="3">
    <source>
        <dbReference type="ARBA" id="ARBA00022676"/>
    </source>
</evidence>
<accession>A0A523YKD4</accession>
<comment type="caution">
    <text evidence="7">The sequence shown here is derived from an EMBL/GenBank/DDBJ whole genome shotgun (WGS) entry which is preliminary data.</text>
</comment>
<dbReference type="Pfam" id="PF04101">
    <property type="entry name" value="Glyco_tran_28_C"/>
    <property type="match status" value="1"/>
</dbReference>
<dbReference type="AlphaFoldDB" id="A0A523YKD4"/>
<dbReference type="Pfam" id="PF06925">
    <property type="entry name" value="MGDG_synth"/>
    <property type="match status" value="1"/>
</dbReference>
<dbReference type="GO" id="GO:0016020">
    <property type="term" value="C:membrane"/>
    <property type="evidence" value="ECO:0007669"/>
    <property type="project" value="UniProtKB-SubCell"/>
</dbReference>
<dbReference type="InterPro" id="IPR009695">
    <property type="entry name" value="Diacylglyc_glucosyltr_N"/>
</dbReference>
<evidence type="ECO:0008006" key="9">
    <source>
        <dbReference type="Google" id="ProtNLM"/>
    </source>
</evidence>
<feature type="domain" description="Glycosyl transferase family 28 C-terminal" evidence="5">
    <location>
        <begin position="205"/>
        <end position="357"/>
    </location>
</feature>
<dbReference type="GO" id="GO:0016758">
    <property type="term" value="F:hexosyltransferase activity"/>
    <property type="evidence" value="ECO:0007669"/>
    <property type="project" value="InterPro"/>
</dbReference>
<dbReference type="InterPro" id="IPR050519">
    <property type="entry name" value="Glycosyltransf_28_UgtP"/>
</dbReference>
<proteinExistence type="inferred from homology"/>
<dbReference type="Gene3D" id="3.40.50.2000">
    <property type="entry name" value="Glycogen Phosphorylase B"/>
    <property type="match status" value="1"/>
</dbReference>
<dbReference type="PANTHER" id="PTHR43025:SF3">
    <property type="entry name" value="MONOGALACTOSYLDIACYLGLYCEROL SYNTHASE 1, CHLOROPLASTIC"/>
    <property type="match status" value="1"/>
</dbReference>
<comment type="subcellular location">
    <subcellularLocation>
        <location evidence="1">Membrane</location>
    </subcellularLocation>
</comment>
<dbReference type="PANTHER" id="PTHR43025">
    <property type="entry name" value="MONOGALACTOSYLDIACYLGLYCEROL SYNTHASE"/>
    <property type="match status" value="1"/>
</dbReference>
<evidence type="ECO:0000259" key="5">
    <source>
        <dbReference type="Pfam" id="PF04101"/>
    </source>
</evidence>
<reference evidence="7 8" key="1">
    <citation type="submission" date="2019-03" db="EMBL/GenBank/DDBJ databases">
        <title>Metabolic potential of uncultured bacteria and archaea associated with petroleum seepage in deep-sea sediments.</title>
        <authorList>
            <person name="Dong X."/>
            <person name="Hubert C."/>
        </authorList>
    </citation>
    <scope>NUCLEOTIDE SEQUENCE [LARGE SCALE GENOMIC DNA]</scope>
    <source>
        <strain evidence="7">E29_bin28</strain>
    </source>
</reference>
<protein>
    <recommendedName>
        <fullName evidence="9">Galactosyldiacylglycerol synthase</fullName>
    </recommendedName>
</protein>
<dbReference type="Proteomes" id="UP000316925">
    <property type="component" value="Unassembled WGS sequence"/>
</dbReference>
<comment type="similarity">
    <text evidence="2">Belongs to the glycosyltransferase 28 family.</text>
</comment>
<evidence type="ECO:0000256" key="1">
    <source>
        <dbReference type="ARBA" id="ARBA00004370"/>
    </source>
</evidence>
<evidence type="ECO:0000313" key="7">
    <source>
        <dbReference type="EMBL" id="TET92043.1"/>
    </source>
</evidence>
<dbReference type="GO" id="GO:0009247">
    <property type="term" value="P:glycolipid biosynthetic process"/>
    <property type="evidence" value="ECO:0007669"/>
    <property type="project" value="InterPro"/>
</dbReference>
<dbReference type="EMBL" id="SOIJ01000255">
    <property type="protein sequence ID" value="TET92043.1"/>
    <property type="molecule type" value="Genomic_DNA"/>
</dbReference>
<evidence type="ECO:0000256" key="4">
    <source>
        <dbReference type="ARBA" id="ARBA00022679"/>
    </source>
</evidence>
<evidence type="ECO:0000256" key="2">
    <source>
        <dbReference type="ARBA" id="ARBA00006962"/>
    </source>
</evidence>
<feature type="domain" description="Diacylglycerol glucosyltransferase N-terminal" evidence="6">
    <location>
        <begin position="14"/>
        <end position="180"/>
    </location>
</feature>
<gene>
    <name evidence="7" type="ORF">E3J33_04475</name>
</gene>
<dbReference type="InterPro" id="IPR007235">
    <property type="entry name" value="Glyco_trans_28_C"/>
</dbReference>
<name>A0A523YKD4_UNCAE</name>
<sequence length="376" mass="43095">MKILLLYVSPVSGHRRAAEAIEQALERLYPQIKVRKEDLFKHGNPLARKILDDLYYAAIKVTPWFWDFLWNSNLIFWLTRGLREFSCLLNSFRLYKEVIASFNPQVVVCTHGLPLALCSTIKRRRKLDYLLVAVPTDYSLHPYWTYNNVDLYFLAHEGMRDSLRKKGISQAKVQVCGIPISPVFSEDTDKEELKNKWQIRHDLFTILLMGGGQGMGPLRRTVDALNGLGLPIQLLIVTGTNDGLKKELQEIESELSIPSKILGYTKKIDELMEISDLLMSKPGGLTITEALVKDLPLGILDSLAGQERKNQEFFLKKKIAFKLQREKEMVSLIQRFLDGSFNFENWQARARELVKPKAALDIARRIVELANEKFGC</sequence>